<feature type="domain" description="Peptidoglycan binding-like" evidence="5">
    <location>
        <begin position="157"/>
        <end position="204"/>
    </location>
</feature>
<evidence type="ECO:0000259" key="5">
    <source>
        <dbReference type="Pfam" id="PF01471"/>
    </source>
</evidence>
<keyword evidence="4" id="KW-0472">Membrane</keyword>
<evidence type="ECO:0000313" key="7">
    <source>
        <dbReference type="Proteomes" id="UP000669179"/>
    </source>
</evidence>
<keyword evidence="4" id="KW-1133">Transmembrane helix</keyword>
<keyword evidence="2" id="KW-0175">Coiled coil</keyword>
<dbReference type="EMBL" id="JAGEOJ010000036">
    <property type="protein sequence ID" value="MBO2455392.1"/>
    <property type="molecule type" value="Genomic_DNA"/>
</dbReference>
<dbReference type="PANTHER" id="PTHR32347">
    <property type="entry name" value="EFFLUX SYSTEM COMPONENT YKNX-RELATED"/>
    <property type="match status" value="1"/>
</dbReference>
<dbReference type="Gene3D" id="2.40.420.20">
    <property type="match status" value="1"/>
</dbReference>
<evidence type="ECO:0000256" key="1">
    <source>
        <dbReference type="ARBA" id="ARBA00004196"/>
    </source>
</evidence>
<feature type="region of interest" description="Disordered" evidence="3">
    <location>
        <begin position="1"/>
        <end position="40"/>
    </location>
</feature>
<proteinExistence type="predicted"/>
<keyword evidence="4" id="KW-0812">Transmembrane</keyword>
<dbReference type="AlphaFoldDB" id="A0A939TDA5"/>
<dbReference type="InterPro" id="IPR036365">
    <property type="entry name" value="PGBD-like_sf"/>
</dbReference>
<accession>A0A939TDA5</accession>
<dbReference type="GO" id="GO:0030313">
    <property type="term" value="C:cell envelope"/>
    <property type="evidence" value="ECO:0007669"/>
    <property type="project" value="UniProtKB-SubCell"/>
</dbReference>
<evidence type="ECO:0000256" key="4">
    <source>
        <dbReference type="SAM" id="Phobius"/>
    </source>
</evidence>
<dbReference type="Gene3D" id="1.10.101.10">
    <property type="entry name" value="PGBD-like superfamily/PGBD"/>
    <property type="match status" value="1"/>
</dbReference>
<feature type="transmembrane region" description="Helical" evidence="4">
    <location>
        <begin position="42"/>
        <end position="62"/>
    </location>
</feature>
<organism evidence="6 7">
    <name type="scientific">Actinomadura barringtoniae</name>
    <dbReference type="NCBI Taxonomy" id="1427535"/>
    <lineage>
        <taxon>Bacteria</taxon>
        <taxon>Bacillati</taxon>
        <taxon>Actinomycetota</taxon>
        <taxon>Actinomycetes</taxon>
        <taxon>Streptosporangiales</taxon>
        <taxon>Thermomonosporaceae</taxon>
        <taxon>Actinomadura</taxon>
    </lineage>
</organism>
<gene>
    <name evidence="6" type="ORF">J4573_50525</name>
</gene>
<keyword evidence="7" id="KW-1185">Reference proteome</keyword>
<dbReference type="Pfam" id="PF01471">
    <property type="entry name" value="PG_binding_1"/>
    <property type="match status" value="1"/>
</dbReference>
<evidence type="ECO:0000256" key="3">
    <source>
        <dbReference type="SAM" id="MobiDB-lite"/>
    </source>
</evidence>
<protein>
    <submittedName>
        <fullName evidence="6">Peptidoglycan-binding protein</fullName>
    </submittedName>
</protein>
<comment type="subcellular location">
    <subcellularLocation>
        <location evidence="1">Cell envelope</location>
    </subcellularLocation>
</comment>
<name>A0A939TDA5_9ACTN</name>
<feature type="compositionally biased region" description="Pro residues" evidence="3">
    <location>
        <begin position="11"/>
        <end position="27"/>
    </location>
</feature>
<evidence type="ECO:0000256" key="2">
    <source>
        <dbReference type="ARBA" id="ARBA00023054"/>
    </source>
</evidence>
<sequence>MGGSVMEDPQGPAPSPDGPPAPPSPPPPDERPRRRRRSRKKAVFAVLAIVAAGGVAATALTLRDGDSGGTTSSAGLPPNTTAVTRQTLNDSQSENGKLGFGDTTTVTSRLPGTITRVPDSGSTFSRGQKLYEVDDRPVLLMYGSRPMYRDLKPGVEGSDVRRLERNLSALGYDGFTVDDEYTSDTADAVKEWQDDQGLKETGTVELGRVVFAPGKIRVDSVEAGEGDPTAPGRKVLTYTGTDKAVTVDLETTDQRLAKKGAAVEVTLPDDSVVPGTIDKVSTVIEPGGQGEDPTTKVEVLIGLKGGKAEKAAQRYTMASVDVDFTSGTRRNVLTVPVSALLALQEGGFGVEVVKGTASSYVPVKTGLFASGRVEVSGPGIAEGTRVGVPK</sequence>
<dbReference type="SUPFAM" id="SSF47090">
    <property type="entry name" value="PGBD-like"/>
    <property type="match status" value="1"/>
</dbReference>
<evidence type="ECO:0000313" key="6">
    <source>
        <dbReference type="EMBL" id="MBO2455392.1"/>
    </source>
</evidence>
<dbReference type="InterPro" id="IPR002477">
    <property type="entry name" value="Peptidoglycan-bd-like"/>
</dbReference>
<comment type="caution">
    <text evidence="6">The sequence shown here is derived from an EMBL/GenBank/DDBJ whole genome shotgun (WGS) entry which is preliminary data.</text>
</comment>
<reference evidence="6" key="1">
    <citation type="submission" date="2021-03" db="EMBL/GenBank/DDBJ databases">
        <authorList>
            <person name="Kanchanasin P."/>
            <person name="Saeng-In P."/>
            <person name="Phongsopitanun W."/>
            <person name="Yuki M."/>
            <person name="Kudo T."/>
            <person name="Ohkuma M."/>
            <person name="Tanasupawat S."/>
        </authorList>
    </citation>
    <scope>NUCLEOTIDE SEQUENCE</scope>
    <source>
        <strain evidence="6">GKU 128</strain>
    </source>
</reference>
<dbReference type="Proteomes" id="UP000669179">
    <property type="component" value="Unassembled WGS sequence"/>
</dbReference>
<dbReference type="InterPro" id="IPR050465">
    <property type="entry name" value="UPF0194_transport"/>
</dbReference>
<dbReference type="InterPro" id="IPR036366">
    <property type="entry name" value="PGBDSf"/>
</dbReference>